<feature type="region of interest" description="Disordered" evidence="15">
    <location>
        <begin position="1"/>
        <end position="64"/>
    </location>
</feature>
<comment type="miscellaneous">
    <text evidence="14">Carbon 2 of the heme B porphyrin ring is defined according to the Fischer nomenclature.</text>
</comment>
<keyword evidence="6 14" id="KW-0812">Transmembrane</keyword>
<evidence type="ECO:0000256" key="6">
    <source>
        <dbReference type="ARBA" id="ARBA00022692"/>
    </source>
</evidence>
<comment type="subcellular location">
    <subcellularLocation>
        <location evidence="1 14">Cell membrane</location>
        <topology evidence="1 14">Multi-pass membrane protein</topology>
    </subcellularLocation>
</comment>
<evidence type="ECO:0000256" key="4">
    <source>
        <dbReference type="ARBA" id="ARBA00022475"/>
    </source>
</evidence>
<dbReference type="AlphaFoldDB" id="A0A5C6FB21"/>
<dbReference type="GO" id="GO:0005886">
    <property type="term" value="C:plasma membrane"/>
    <property type="evidence" value="ECO:0007669"/>
    <property type="project" value="UniProtKB-SubCell"/>
</dbReference>
<evidence type="ECO:0000256" key="5">
    <source>
        <dbReference type="ARBA" id="ARBA00022679"/>
    </source>
</evidence>
<evidence type="ECO:0000256" key="7">
    <source>
        <dbReference type="ARBA" id="ARBA00022989"/>
    </source>
</evidence>
<dbReference type="OrthoDB" id="9814417at2"/>
<dbReference type="PANTHER" id="PTHR43448:SF7">
    <property type="entry name" value="4-HYDROXYBENZOATE SOLANESYLTRANSFERASE"/>
    <property type="match status" value="1"/>
</dbReference>
<dbReference type="UniPathway" id="UPA00834">
    <property type="reaction ID" value="UER00712"/>
</dbReference>
<protein>
    <recommendedName>
        <fullName evidence="11 14">Protoheme IX farnesyltransferase</fullName>
        <ecNumber evidence="3 14">2.5.1.141</ecNumber>
    </recommendedName>
    <alternativeName>
        <fullName evidence="12 14">Heme B farnesyltransferase</fullName>
    </alternativeName>
    <alternativeName>
        <fullName evidence="10 14">Heme O synthase</fullName>
    </alternativeName>
</protein>
<sequence length="356" mass="37622">MATDLLTAENPATAPIRVSLADESPESRLADSNSDGAGQGSVEVLDQSKAGDENADRAAGKTRASSTPSVFRDYVELTKPRIVTMILVTTTATAIIGAAGLFSIVDWLWLMIGTAAVSGSAGAANQVWERVIDCNMTRTANRPLPASRVALLPAVFYTAILGVGGSALLWSMFGAEPALAGIATWLLYVVVYTPMKTRTAWNTTVGAIAGALPVLIGYTAMGGSVSDASGWLLFGVLATWQYPHFMAIAWMYRHQYDAAGFKMTTTVEPTGRSAGWQSIIGSLALIACGVALCFINGFSWFAIPAAIGVLAATVPMLNASIRFAKSPDDGRARKLLRSSLLVLPAVLLIVTLRVFW</sequence>
<evidence type="ECO:0000256" key="8">
    <source>
        <dbReference type="ARBA" id="ARBA00023133"/>
    </source>
</evidence>
<dbReference type="EMBL" id="SJPX01000001">
    <property type="protein sequence ID" value="TWU57346.1"/>
    <property type="molecule type" value="Genomic_DNA"/>
</dbReference>
<feature type="transmembrane region" description="Helical" evidence="14">
    <location>
        <begin position="231"/>
        <end position="252"/>
    </location>
</feature>
<dbReference type="InterPro" id="IPR044878">
    <property type="entry name" value="UbiA_sf"/>
</dbReference>
<comment type="similarity">
    <text evidence="14">Belongs to the UbiA prenyltransferase family. Protoheme IX farnesyltransferase subfamily.</text>
</comment>
<evidence type="ECO:0000256" key="15">
    <source>
        <dbReference type="SAM" id="MobiDB-lite"/>
    </source>
</evidence>
<gene>
    <name evidence="16" type="primary">cyoE</name>
    <name evidence="14" type="synonym">ctaB</name>
    <name evidence="16" type="ORF">Poly59_02530</name>
</gene>
<evidence type="ECO:0000256" key="11">
    <source>
        <dbReference type="ARBA" id="ARBA00040810"/>
    </source>
</evidence>
<proteinExistence type="inferred from homology"/>
<dbReference type="GO" id="GO:0008495">
    <property type="term" value="F:protoheme IX farnesyltransferase activity"/>
    <property type="evidence" value="ECO:0007669"/>
    <property type="project" value="UniProtKB-UniRule"/>
</dbReference>
<dbReference type="InterPro" id="IPR006369">
    <property type="entry name" value="Protohaem_IX_farnesylTrfase"/>
</dbReference>
<dbReference type="EC" id="2.5.1.141" evidence="3 14"/>
<dbReference type="RefSeq" id="WP_146532266.1">
    <property type="nucleotide sequence ID" value="NZ_SJPX01000001.1"/>
</dbReference>
<feature type="transmembrane region" description="Helical" evidence="14">
    <location>
        <begin position="335"/>
        <end position="355"/>
    </location>
</feature>
<feature type="compositionally biased region" description="Basic and acidic residues" evidence="15">
    <location>
        <begin position="49"/>
        <end position="59"/>
    </location>
</feature>
<reference evidence="16 17" key="1">
    <citation type="submission" date="2019-02" db="EMBL/GenBank/DDBJ databases">
        <title>Deep-cultivation of Planctomycetes and their phenomic and genomic characterization uncovers novel biology.</title>
        <authorList>
            <person name="Wiegand S."/>
            <person name="Jogler M."/>
            <person name="Boedeker C."/>
            <person name="Pinto D."/>
            <person name="Vollmers J."/>
            <person name="Rivas-Marin E."/>
            <person name="Kohn T."/>
            <person name="Peeters S.H."/>
            <person name="Heuer A."/>
            <person name="Rast P."/>
            <person name="Oberbeckmann S."/>
            <person name="Bunk B."/>
            <person name="Jeske O."/>
            <person name="Meyerdierks A."/>
            <person name="Storesund J.E."/>
            <person name="Kallscheuer N."/>
            <person name="Luecker S."/>
            <person name="Lage O.M."/>
            <person name="Pohl T."/>
            <person name="Merkel B.J."/>
            <person name="Hornburger P."/>
            <person name="Mueller R.-W."/>
            <person name="Bruemmer F."/>
            <person name="Labrenz M."/>
            <person name="Spormann A.M."/>
            <person name="Op Den Camp H."/>
            <person name="Overmann J."/>
            <person name="Amann R."/>
            <person name="Jetten M.S.M."/>
            <person name="Mascher T."/>
            <person name="Medema M.H."/>
            <person name="Devos D.P."/>
            <person name="Kaster A.-K."/>
            <person name="Ovreas L."/>
            <person name="Rohde M."/>
            <person name="Galperin M.Y."/>
            <person name="Jogler C."/>
        </authorList>
    </citation>
    <scope>NUCLEOTIDE SEQUENCE [LARGE SCALE GENOMIC DNA]</scope>
    <source>
        <strain evidence="16 17">Poly59</strain>
    </source>
</reference>
<dbReference type="PANTHER" id="PTHR43448">
    <property type="entry name" value="PROTOHEME IX FARNESYLTRANSFERASE, MITOCHONDRIAL"/>
    <property type="match status" value="1"/>
</dbReference>
<evidence type="ECO:0000256" key="1">
    <source>
        <dbReference type="ARBA" id="ARBA00004651"/>
    </source>
</evidence>
<keyword evidence="17" id="KW-1185">Reference proteome</keyword>
<comment type="caution">
    <text evidence="16">The sequence shown here is derived from an EMBL/GenBank/DDBJ whole genome shotgun (WGS) entry which is preliminary data.</text>
</comment>
<keyword evidence="5 14" id="KW-0808">Transferase</keyword>
<dbReference type="CDD" id="cd13957">
    <property type="entry name" value="PT_UbiA_Cox10"/>
    <property type="match status" value="1"/>
</dbReference>
<dbReference type="Proteomes" id="UP000317977">
    <property type="component" value="Unassembled WGS sequence"/>
</dbReference>
<evidence type="ECO:0000256" key="13">
    <source>
        <dbReference type="ARBA" id="ARBA00047690"/>
    </source>
</evidence>
<feature type="transmembrane region" description="Helical" evidence="14">
    <location>
        <begin position="207"/>
        <end position="225"/>
    </location>
</feature>
<keyword evidence="4 14" id="KW-1003">Cell membrane</keyword>
<dbReference type="Gene3D" id="1.10.357.140">
    <property type="entry name" value="UbiA prenyltransferase"/>
    <property type="match status" value="1"/>
</dbReference>
<keyword evidence="8 14" id="KW-0350">Heme biosynthesis</keyword>
<evidence type="ECO:0000313" key="17">
    <source>
        <dbReference type="Proteomes" id="UP000317977"/>
    </source>
</evidence>
<dbReference type="HAMAP" id="MF_00154">
    <property type="entry name" value="CyoE_CtaB"/>
    <property type="match status" value="1"/>
</dbReference>
<comment type="function">
    <text evidence="14">Converts heme B (protoheme IX) to heme O by substitution of the vinyl group on carbon 2 of heme B porphyrin ring with a hydroxyethyl farnesyl side group.</text>
</comment>
<keyword evidence="9 14" id="KW-0472">Membrane</keyword>
<name>A0A5C6FB21_9BACT</name>
<feature type="transmembrane region" description="Helical" evidence="14">
    <location>
        <begin position="149"/>
        <end position="172"/>
    </location>
</feature>
<evidence type="ECO:0000256" key="12">
    <source>
        <dbReference type="ARBA" id="ARBA00042475"/>
    </source>
</evidence>
<comment type="catalytic activity">
    <reaction evidence="13 14">
        <text>heme b + (2E,6E)-farnesyl diphosphate + H2O = Fe(II)-heme o + diphosphate</text>
        <dbReference type="Rhea" id="RHEA:28070"/>
        <dbReference type="ChEBI" id="CHEBI:15377"/>
        <dbReference type="ChEBI" id="CHEBI:33019"/>
        <dbReference type="ChEBI" id="CHEBI:60344"/>
        <dbReference type="ChEBI" id="CHEBI:60530"/>
        <dbReference type="ChEBI" id="CHEBI:175763"/>
        <dbReference type="EC" id="2.5.1.141"/>
    </reaction>
</comment>
<dbReference type="GO" id="GO:0048034">
    <property type="term" value="P:heme O biosynthetic process"/>
    <property type="evidence" value="ECO:0007669"/>
    <property type="project" value="UniProtKB-UniRule"/>
</dbReference>
<organism evidence="16 17">
    <name type="scientific">Rubripirellula reticaptiva</name>
    <dbReference type="NCBI Taxonomy" id="2528013"/>
    <lineage>
        <taxon>Bacteria</taxon>
        <taxon>Pseudomonadati</taxon>
        <taxon>Planctomycetota</taxon>
        <taxon>Planctomycetia</taxon>
        <taxon>Pirellulales</taxon>
        <taxon>Pirellulaceae</taxon>
        <taxon>Rubripirellula</taxon>
    </lineage>
</organism>
<comment type="pathway">
    <text evidence="2 14">Porphyrin-containing compound metabolism; heme O biosynthesis; heme O from protoheme: step 1/1.</text>
</comment>
<feature type="transmembrane region" description="Helical" evidence="14">
    <location>
        <begin position="273"/>
        <end position="295"/>
    </location>
</feature>
<feature type="transmembrane region" description="Helical" evidence="14">
    <location>
        <begin position="108"/>
        <end position="128"/>
    </location>
</feature>
<feature type="transmembrane region" description="Helical" evidence="14">
    <location>
        <begin position="82"/>
        <end position="102"/>
    </location>
</feature>
<feature type="transmembrane region" description="Helical" evidence="14">
    <location>
        <begin position="301"/>
        <end position="323"/>
    </location>
</feature>
<evidence type="ECO:0000313" key="16">
    <source>
        <dbReference type="EMBL" id="TWU57346.1"/>
    </source>
</evidence>
<evidence type="ECO:0000256" key="10">
    <source>
        <dbReference type="ARBA" id="ARBA00030253"/>
    </source>
</evidence>
<dbReference type="InterPro" id="IPR000537">
    <property type="entry name" value="UbiA_prenyltransferase"/>
</dbReference>
<feature type="transmembrane region" description="Helical" evidence="14">
    <location>
        <begin position="178"/>
        <end position="195"/>
    </location>
</feature>
<keyword evidence="7 14" id="KW-1133">Transmembrane helix</keyword>
<evidence type="ECO:0000256" key="9">
    <source>
        <dbReference type="ARBA" id="ARBA00023136"/>
    </source>
</evidence>
<accession>A0A5C6FB21</accession>
<evidence type="ECO:0000256" key="2">
    <source>
        <dbReference type="ARBA" id="ARBA00004919"/>
    </source>
</evidence>
<dbReference type="Pfam" id="PF01040">
    <property type="entry name" value="UbiA"/>
    <property type="match status" value="1"/>
</dbReference>
<evidence type="ECO:0000256" key="14">
    <source>
        <dbReference type="HAMAP-Rule" id="MF_00154"/>
    </source>
</evidence>
<evidence type="ECO:0000256" key="3">
    <source>
        <dbReference type="ARBA" id="ARBA00012292"/>
    </source>
</evidence>